<dbReference type="InterPro" id="IPR013328">
    <property type="entry name" value="6PGD_dom2"/>
</dbReference>
<dbReference type="PRINTS" id="PR00084">
    <property type="entry name" value="MTLDHDRGNASE"/>
</dbReference>
<reference evidence="4" key="2">
    <citation type="submission" date="2023-01" db="EMBL/GenBank/DDBJ databases">
        <title>Draft genome sequence of Maritalea porphyrae strain NBRC 107169.</title>
        <authorList>
            <person name="Sun Q."/>
            <person name="Mori K."/>
        </authorList>
    </citation>
    <scope>NUCLEOTIDE SEQUENCE</scope>
    <source>
        <strain evidence="4">NBRC 107169</strain>
    </source>
</reference>
<sequence length="479" mass="52559">MHGKNRLSRSESPAKIGIVHFGPGAFFRAFSAIYTDDVLQEHGGDWGIAAVSLKSPTTRDQLAEQDNLYTAVELAESGKKERVVRSISSVFVAPEDPGAIVDLLSVDNVKLVTLTITEKGYCHSPATGDLNGDHEDIIHDLKNLSEPKSAIGFLVAGLARRWRAGQAPFTIVSCDNLPSNGQVLRKLVLQFAKLVDKELAKWIDRNAKFPSTMVDRITPATTAQDVEELENSTGFYDPACVVHEPFRQWVIEDDFVAERPAWEMAGAQFVTSVDAHELMKLRCLNGTHSSLAYLGYLAGYVTIAEVSNNSSFAAFCLGLWRDEILPTLPQPEGEDLNAYCKGLLARYQNAAIRHKTWQIAMDGSQKLPQRILGTISDNLANGIVPKGLCLAVAAWIRYVGGIDEQGKEIDVRDPLAFTLKQLLDAAGSAQEKVQSILEVSEIFDSRLANNPVFLRELVDAYQRIEALGVEATIEAHINA</sequence>
<dbReference type="PANTHER" id="PTHR43362:SF1">
    <property type="entry name" value="MANNITOL DEHYDROGENASE 2-RELATED"/>
    <property type="match status" value="1"/>
</dbReference>
<evidence type="ECO:0000313" key="4">
    <source>
        <dbReference type="EMBL" id="GLQ16540.1"/>
    </source>
</evidence>
<dbReference type="Proteomes" id="UP001161405">
    <property type="component" value="Unassembled WGS sequence"/>
</dbReference>
<dbReference type="InterPro" id="IPR036291">
    <property type="entry name" value="NAD(P)-bd_dom_sf"/>
</dbReference>
<keyword evidence="1" id="KW-0560">Oxidoreductase</keyword>
<evidence type="ECO:0000259" key="2">
    <source>
        <dbReference type="Pfam" id="PF01232"/>
    </source>
</evidence>
<dbReference type="InterPro" id="IPR050988">
    <property type="entry name" value="Mannitol_DH/Oxidoreductase"/>
</dbReference>
<protein>
    <submittedName>
        <fullName evidence="4">Mannitol dehydrogenase</fullName>
    </submittedName>
</protein>
<dbReference type="PANTHER" id="PTHR43362">
    <property type="entry name" value="MANNITOL DEHYDROGENASE DSF1-RELATED"/>
    <property type="match status" value="1"/>
</dbReference>
<name>A0ABQ5UP02_9HYPH</name>
<dbReference type="Pfam" id="PF08125">
    <property type="entry name" value="Mannitol_dh_C"/>
    <property type="match status" value="1"/>
</dbReference>
<comment type="caution">
    <text evidence="4">The sequence shown here is derived from an EMBL/GenBank/DDBJ whole genome shotgun (WGS) entry which is preliminary data.</text>
</comment>
<dbReference type="Pfam" id="PF01232">
    <property type="entry name" value="Mannitol_dh"/>
    <property type="match status" value="1"/>
</dbReference>
<keyword evidence="5" id="KW-1185">Reference proteome</keyword>
<organism evidence="4 5">
    <name type="scientific">Maritalea porphyrae</name>
    <dbReference type="NCBI Taxonomy" id="880732"/>
    <lineage>
        <taxon>Bacteria</taxon>
        <taxon>Pseudomonadati</taxon>
        <taxon>Pseudomonadota</taxon>
        <taxon>Alphaproteobacteria</taxon>
        <taxon>Hyphomicrobiales</taxon>
        <taxon>Devosiaceae</taxon>
        <taxon>Maritalea</taxon>
    </lineage>
</organism>
<dbReference type="SUPFAM" id="SSF48179">
    <property type="entry name" value="6-phosphogluconate dehydrogenase C-terminal domain-like"/>
    <property type="match status" value="1"/>
</dbReference>
<accession>A0ABQ5UP02</accession>
<gene>
    <name evidence="4" type="primary">uxuB</name>
    <name evidence="4" type="ORF">GCM10007879_07890</name>
</gene>
<dbReference type="InterPro" id="IPR000669">
    <property type="entry name" value="Mannitol_DH"/>
</dbReference>
<dbReference type="InterPro" id="IPR008927">
    <property type="entry name" value="6-PGluconate_DH-like_C_sf"/>
</dbReference>
<evidence type="ECO:0000259" key="3">
    <source>
        <dbReference type="Pfam" id="PF08125"/>
    </source>
</evidence>
<dbReference type="SUPFAM" id="SSF51735">
    <property type="entry name" value="NAD(P)-binding Rossmann-fold domains"/>
    <property type="match status" value="1"/>
</dbReference>
<evidence type="ECO:0000256" key="1">
    <source>
        <dbReference type="ARBA" id="ARBA00023002"/>
    </source>
</evidence>
<reference evidence="4" key="1">
    <citation type="journal article" date="2014" name="Int. J. Syst. Evol. Microbiol.">
        <title>Complete genome of a new Firmicutes species belonging to the dominant human colonic microbiota ('Ruminococcus bicirculans') reveals two chromosomes and a selective capacity to utilize plant glucans.</title>
        <authorList>
            <consortium name="NISC Comparative Sequencing Program"/>
            <person name="Wegmann U."/>
            <person name="Louis P."/>
            <person name="Goesmann A."/>
            <person name="Henrissat B."/>
            <person name="Duncan S.H."/>
            <person name="Flint H.J."/>
        </authorList>
    </citation>
    <scope>NUCLEOTIDE SEQUENCE</scope>
    <source>
        <strain evidence="4">NBRC 107169</strain>
    </source>
</reference>
<dbReference type="Gene3D" id="3.40.50.720">
    <property type="entry name" value="NAD(P)-binding Rossmann-like Domain"/>
    <property type="match status" value="1"/>
</dbReference>
<dbReference type="Gene3D" id="1.10.1040.10">
    <property type="entry name" value="N-(1-d-carboxylethyl)-l-norvaline Dehydrogenase, domain 2"/>
    <property type="match status" value="1"/>
</dbReference>
<dbReference type="InterPro" id="IPR013118">
    <property type="entry name" value="Mannitol_DH_C"/>
</dbReference>
<feature type="domain" description="Mannitol dehydrogenase C-terminal" evidence="3">
    <location>
        <begin position="273"/>
        <end position="464"/>
    </location>
</feature>
<proteinExistence type="predicted"/>
<dbReference type="InterPro" id="IPR013131">
    <property type="entry name" value="Mannitol_DH_N"/>
</dbReference>
<feature type="domain" description="Mannitol dehydrogenase N-terminal" evidence="2">
    <location>
        <begin position="17"/>
        <end position="263"/>
    </location>
</feature>
<evidence type="ECO:0000313" key="5">
    <source>
        <dbReference type="Proteomes" id="UP001161405"/>
    </source>
</evidence>
<dbReference type="EMBL" id="BSNI01000002">
    <property type="protein sequence ID" value="GLQ16540.1"/>
    <property type="molecule type" value="Genomic_DNA"/>
</dbReference>